<feature type="compositionally biased region" description="Low complexity" evidence="1">
    <location>
        <begin position="23"/>
        <end position="32"/>
    </location>
</feature>
<dbReference type="Proteomes" id="UP000823388">
    <property type="component" value="Chromosome 2N"/>
</dbReference>
<gene>
    <name evidence="2" type="ORF">PVAP13_2NG143812</name>
</gene>
<comment type="caution">
    <text evidence="2">The sequence shown here is derived from an EMBL/GenBank/DDBJ whole genome shotgun (WGS) entry which is preliminary data.</text>
</comment>
<evidence type="ECO:0000313" key="2">
    <source>
        <dbReference type="EMBL" id="KAG2633482.1"/>
    </source>
</evidence>
<reference evidence="2" key="1">
    <citation type="submission" date="2020-05" db="EMBL/GenBank/DDBJ databases">
        <title>WGS assembly of Panicum virgatum.</title>
        <authorList>
            <person name="Lovell J.T."/>
            <person name="Jenkins J."/>
            <person name="Shu S."/>
            <person name="Juenger T.E."/>
            <person name="Schmutz J."/>
        </authorList>
    </citation>
    <scope>NUCLEOTIDE SEQUENCE</scope>
    <source>
        <strain evidence="2">AP13</strain>
    </source>
</reference>
<dbReference type="EMBL" id="CM029040">
    <property type="protein sequence ID" value="KAG2633482.1"/>
    <property type="molecule type" value="Genomic_DNA"/>
</dbReference>
<evidence type="ECO:0000313" key="3">
    <source>
        <dbReference type="Proteomes" id="UP000823388"/>
    </source>
</evidence>
<sequence>MCGTRCPREGRPWLTRLRRHARGLPGSLPGGSRRLRIRRIPRPRRASQPRSGRRRVLWCLEAGSGQGLPPRQAAARRAEVCRWRAGSTAGALGLAGRGVPRRPRDVRPPCRGARARNPVVVVGGGMAIAFACGVWHDAADGVSRWPSHPHRGAHRRARAPWAVPLLARWQPPPAALCRRR</sequence>
<keyword evidence="3" id="KW-1185">Reference proteome</keyword>
<organism evidence="2 3">
    <name type="scientific">Panicum virgatum</name>
    <name type="common">Blackwell switchgrass</name>
    <dbReference type="NCBI Taxonomy" id="38727"/>
    <lineage>
        <taxon>Eukaryota</taxon>
        <taxon>Viridiplantae</taxon>
        <taxon>Streptophyta</taxon>
        <taxon>Embryophyta</taxon>
        <taxon>Tracheophyta</taxon>
        <taxon>Spermatophyta</taxon>
        <taxon>Magnoliopsida</taxon>
        <taxon>Liliopsida</taxon>
        <taxon>Poales</taxon>
        <taxon>Poaceae</taxon>
        <taxon>PACMAD clade</taxon>
        <taxon>Panicoideae</taxon>
        <taxon>Panicodae</taxon>
        <taxon>Paniceae</taxon>
        <taxon>Panicinae</taxon>
        <taxon>Panicum</taxon>
        <taxon>Panicum sect. Hiantes</taxon>
    </lineage>
</organism>
<feature type="region of interest" description="Disordered" evidence="1">
    <location>
        <begin position="21"/>
        <end position="51"/>
    </location>
</feature>
<name>A0A8T0VAS1_PANVG</name>
<protein>
    <submittedName>
        <fullName evidence="2">Uncharacterized protein</fullName>
    </submittedName>
</protein>
<accession>A0A8T0VAS1</accession>
<proteinExistence type="predicted"/>
<dbReference type="AlphaFoldDB" id="A0A8T0VAS1"/>
<evidence type="ECO:0000256" key="1">
    <source>
        <dbReference type="SAM" id="MobiDB-lite"/>
    </source>
</evidence>
<feature type="compositionally biased region" description="Basic residues" evidence="1">
    <location>
        <begin position="33"/>
        <end position="51"/>
    </location>
</feature>